<evidence type="ECO:0000256" key="4">
    <source>
        <dbReference type="ARBA" id="ARBA00013673"/>
    </source>
</evidence>
<dbReference type="Proteomes" id="UP000541058">
    <property type="component" value="Unassembled WGS sequence"/>
</dbReference>
<dbReference type="CDD" id="cd18084">
    <property type="entry name" value="RsmE-like"/>
    <property type="match status" value="1"/>
</dbReference>
<comment type="caution">
    <text evidence="14">The sequence shown here is derived from an EMBL/GenBank/DDBJ whole genome shotgun (WGS) entry which is preliminary data.</text>
</comment>
<dbReference type="InterPro" id="IPR015947">
    <property type="entry name" value="PUA-like_sf"/>
</dbReference>
<dbReference type="Pfam" id="PF04452">
    <property type="entry name" value="Methyltrans_RNA"/>
    <property type="match status" value="1"/>
</dbReference>
<sequence length="249" mass="27967">MQRYFIEESLTIGQQVILDADITHHVYDVMRGKTGEHILLVDTKQQVYLASLAAKQGSFGMAIIDSEIEHQSEFPISEVAIACGLSKNDKLEWIVQKATECGMTQFYPLTLKRDVMKWPGEKATKRMMRLQKIAQEAAEQSHRVHIPTINELSSLKQLINLADDYTIKLIAYEETAKSGQHAQLKEALIHLKASDRLLMVFGSEGGLNPEEVSQLEEAGFICCSLGPRILRAETAPVYFLSALSYQLEL</sequence>
<evidence type="ECO:0000256" key="2">
    <source>
        <dbReference type="ARBA" id="ARBA00005528"/>
    </source>
</evidence>
<evidence type="ECO:0000256" key="7">
    <source>
        <dbReference type="ARBA" id="ARBA00022603"/>
    </source>
</evidence>
<reference evidence="14 15" key="1">
    <citation type="journal article" date="2020" name="Biotechnol. Biofuels">
        <title>New insights from the biogas microbiome by comprehensive genome-resolved metagenomics of nearly 1600 species originating from multiple anaerobic digesters.</title>
        <authorList>
            <person name="Campanaro S."/>
            <person name="Treu L."/>
            <person name="Rodriguez-R L.M."/>
            <person name="Kovalovszki A."/>
            <person name="Ziels R.M."/>
            <person name="Maus I."/>
            <person name="Zhu X."/>
            <person name="Kougias P.G."/>
            <person name="Basile A."/>
            <person name="Luo G."/>
            <person name="Schluter A."/>
            <person name="Konstantinidis K.T."/>
            <person name="Angelidaki I."/>
        </authorList>
    </citation>
    <scope>NUCLEOTIDE SEQUENCE [LARGE SCALE GENOMIC DNA]</scope>
    <source>
        <strain evidence="14">AS23ysBPME_34</strain>
    </source>
</reference>
<evidence type="ECO:0000256" key="1">
    <source>
        <dbReference type="ARBA" id="ARBA00004496"/>
    </source>
</evidence>
<dbReference type="InterPro" id="IPR029028">
    <property type="entry name" value="Alpha/beta_knot_MTases"/>
</dbReference>
<comment type="similarity">
    <text evidence="2 12">Belongs to the RNA methyltransferase RsmE family.</text>
</comment>
<dbReference type="InterPro" id="IPR006700">
    <property type="entry name" value="RsmE"/>
</dbReference>
<evidence type="ECO:0000259" key="13">
    <source>
        <dbReference type="Pfam" id="PF04452"/>
    </source>
</evidence>
<name>A0A7X8C4W7_9LACT</name>
<organism evidence="14 15">
    <name type="scientific">Globicatella sulfidifaciens</name>
    <dbReference type="NCBI Taxonomy" id="136093"/>
    <lineage>
        <taxon>Bacteria</taxon>
        <taxon>Bacillati</taxon>
        <taxon>Bacillota</taxon>
        <taxon>Bacilli</taxon>
        <taxon>Lactobacillales</taxon>
        <taxon>Aerococcaceae</taxon>
        <taxon>Globicatella</taxon>
    </lineage>
</organism>
<evidence type="ECO:0000256" key="11">
    <source>
        <dbReference type="ARBA" id="ARBA00047944"/>
    </source>
</evidence>
<keyword evidence="5 12" id="KW-0963">Cytoplasm</keyword>
<dbReference type="NCBIfam" id="NF008691">
    <property type="entry name" value="PRK11713.1-4"/>
    <property type="match status" value="1"/>
</dbReference>
<feature type="domain" description="Ribosomal RNA small subunit methyltransferase E methyltransferase" evidence="13">
    <location>
        <begin position="73"/>
        <end position="243"/>
    </location>
</feature>
<evidence type="ECO:0000256" key="9">
    <source>
        <dbReference type="ARBA" id="ARBA00022691"/>
    </source>
</evidence>
<dbReference type="GO" id="GO:0070042">
    <property type="term" value="F:rRNA (uridine-N3-)-methyltransferase activity"/>
    <property type="evidence" value="ECO:0007669"/>
    <property type="project" value="TreeGrafter"/>
</dbReference>
<dbReference type="PANTHER" id="PTHR30027">
    <property type="entry name" value="RIBOSOMAL RNA SMALL SUBUNIT METHYLTRANSFERASE E"/>
    <property type="match status" value="1"/>
</dbReference>
<dbReference type="GO" id="GO:0005737">
    <property type="term" value="C:cytoplasm"/>
    <property type="evidence" value="ECO:0007669"/>
    <property type="project" value="UniProtKB-SubCell"/>
</dbReference>
<keyword evidence="7 12" id="KW-0489">Methyltransferase</keyword>
<dbReference type="PIRSF" id="PIRSF015601">
    <property type="entry name" value="MTase_slr0722"/>
    <property type="match status" value="1"/>
</dbReference>
<dbReference type="AlphaFoldDB" id="A0A7X8C4W7"/>
<keyword evidence="8 12" id="KW-0808">Transferase</keyword>
<proteinExistence type="inferred from homology"/>
<dbReference type="EMBL" id="JAAYSM010000292">
    <property type="protein sequence ID" value="NLJ18892.1"/>
    <property type="molecule type" value="Genomic_DNA"/>
</dbReference>
<gene>
    <name evidence="14" type="ORF">GX355_08515</name>
</gene>
<evidence type="ECO:0000256" key="6">
    <source>
        <dbReference type="ARBA" id="ARBA00022552"/>
    </source>
</evidence>
<dbReference type="EC" id="2.1.1.193" evidence="3 12"/>
<dbReference type="Gene3D" id="3.40.1280.10">
    <property type="match status" value="1"/>
</dbReference>
<comment type="function">
    <text evidence="10 12">Specifically methylates the N3 position of the uracil ring of uridine 1498 (m3U1498) in 16S rRNA. Acts on the fully assembled 30S ribosomal subunit.</text>
</comment>
<dbReference type="SUPFAM" id="SSF75217">
    <property type="entry name" value="alpha/beta knot"/>
    <property type="match status" value="1"/>
</dbReference>
<evidence type="ECO:0000256" key="8">
    <source>
        <dbReference type="ARBA" id="ARBA00022679"/>
    </source>
</evidence>
<evidence type="ECO:0000313" key="15">
    <source>
        <dbReference type="Proteomes" id="UP000541058"/>
    </source>
</evidence>
<dbReference type="SUPFAM" id="SSF88697">
    <property type="entry name" value="PUA domain-like"/>
    <property type="match status" value="1"/>
</dbReference>
<accession>A0A7X8C4W7</accession>
<evidence type="ECO:0000256" key="5">
    <source>
        <dbReference type="ARBA" id="ARBA00022490"/>
    </source>
</evidence>
<keyword evidence="9 12" id="KW-0949">S-adenosyl-L-methionine</keyword>
<evidence type="ECO:0000256" key="10">
    <source>
        <dbReference type="ARBA" id="ARBA00025699"/>
    </source>
</evidence>
<dbReference type="InterPro" id="IPR046886">
    <property type="entry name" value="RsmE_MTase_dom"/>
</dbReference>
<evidence type="ECO:0000313" key="14">
    <source>
        <dbReference type="EMBL" id="NLJ18892.1"/>
    </source>
</evidence>
<keyword evidence="6 12" id="KW-0698">rRNA processing</keyword>
<comment type="catalytic activity">
    <reaction evidence="11 12">
        <text>uridine(1498) in 16S rRNA + S-adenosyl-L-methionine = N(3)-methyluridine(1498) in 16S rRNA + S-adenosyl-L-homocysteine + H(+)</text>
        <dbReference type="Rhea" id="RHEA:42920"/>
        <dbReference type="Rhea" id="RHEA-COMP:10283"/>
        <dbReference type="Rhea" id="RHEA-COMP:10284"/>
        <dbReference type="ChEBI" id="CHEBI:15378"/>
        <dbReference type="ChEBI" id="CHEBI:57856"/>
        <dbReference type="ChEBI" id="CHEBI:59789"/>
        <dbReference type="ChEBI" id="CHEBI:65315"/>
        <dbReference type="ChEBI" id="CHEBI:74502"/>
        <dbReference type="EC" id="2.1.1.193"/>
    </reaction>
</comment>
<evidence type="ECO:0000256" key="3">
    <source>
        <dbReference type="ARBA" id="ARBA00012328"/>
    </source>
</evidence>
<dbReference type="InterPro" id="IPR029026">
    <property type="entry name" value="tRNA_m1G_MTases_N"/>
</dbReference>
<evidence type="ECO:0000256" key="12">
    <source>
        <dbReference type="PIRNR" id="PIRNR015601"/>
    </source>
</evidence>
<dbReference type="NCBIfam" id="TIGR00046">
    <property type="entry name" value="RsmE family RNA methyltransferase"/>
    <property type="match status" value="1"/>
</dbReference>
<comment type="subcellular location">
    <subcellularLocation>
        <location evidence="1 12">Cytoplasm</location>
    </subcellularLocation>
</comment>
<dbReference type="GO" id="GO:0070475">
    <property type="term" value="P:rRNA base methylation"/>
    <property type="evidence" value="ECO:0007669"/>
    <property type="project" value="TreeGrafter"/>
</dbReference>
<protein>
    <recommendedName>
        <fullName evidence="4 12">Ribosomal RNA small subunit methyltransferase E</fullName>
        <ecNumber evidence="3 12">2.1.1.193</ecNumber>
    </recommendedName>
</protein>
<dbReference type="RefSeq" id="WP_276649215.1">
    <property type="nucleotide sequence ID" value="NZ_JAAYSM010000292.1"/>
</dbReference>
<dbReference type="PANTHER" id="PTHR30027:SF3">
    <property type="entry name" value="16S RRNA (URACIL(1498)-N(3))-METHYLTRANSFERASE"/>
    <property type="match status" value="1"/>
</dbReference>